<dbReference type="InterPro" id="IPR007280">
    <property type="entry name" value="Peptidase_C_arc/bac"/>
</dbReference>
<dbReference type="PROSITE" id="PS51892">
    <property type="entry name" value="SUBTILASE"/>
    <property type="match status" value="1"/>
</dbReference>
<feature type="active site" description="Charge relay system" evidence="5">
    <location>
        <position position="195"/>
    </location>
</feature>
<dbReference type="Pfam" id="PF04151">
    <property type="entry name" value="PPC"/>
    <property type="match status" value="1"/>
</dbReference>
<feature type="signal peptide" evidence="6">
    <location>
        <begin position="1"/>
        <end position="22"/>
    </location>
</feature>
<dbReference type="GO" id="GO:0006508">
    <property type="term" value="P:proteolysis"/>
    <property type="evidence" value="ECO:0007669"/>
    <property type="project" value="UniProtKB-KW"/>
</dbReference>
<keyword evidence="2 5" id="KW-0645">Protease</keyword>
<dbReference type="InterPro" id="IPR015500">
    <property type="entry name" value="Peptidase_S8_subtilisin-rel"/>
</dbReference>
<evidence type="ECO:0000259" key="8">
    <source>
        <dbReference type="Pfam" id="PF04151"/>
    </source>
</evidence>
<dbReference type="InterPro" id="IPR036852">
    <property type="entry name" value="Peptidase_S8/S53_dom_sf"/>
</dbReference>
<accession>A0ABU1WFD3</accession>
<dbReference type="RefSeq" id="WP_310064526.1">
    <property type="nucleotide sequence ID" value="NZ_JAVDVY010000004.1"/>
</dbReference>
<sequence length="630" mass="64542">MKLIQHMALLGLIGGVAATTDAAEVSQAVKSSTKAAPRSVMRYTPDRAPVQNRFNRFIVKYRTANGARRTTAAMEQLANAAAKGAGLVQVAATARSAAKPLQMRHVRRMAAGGEVLSSSRPLDAAETSALLARLRQDPDVVYAQPDYFKYRQDVIPNDPRFADLQWDYTDPVAGLGAPAAWEGSTGTGVVVAVIDTGYVDHRDLAANMVPGYDFISWYGQTEDGQLYPDVAADGDGRDADAHDPGDFLDGSEAFCNGMVSDSSWHGTHVAGTVAAVTNNAIGVAGVAYGAKVQPVRVLGKCGGLTSDIADGLTWASGGSVPGVPANPTPAEVVNMSLGGGYRCEEDPATQDAINGALSRGTTVVVAAGNNNMNAENFSPAGCSGVITVGATGIDGGRSYFSNYGPAVTLSAPGGNATSGSDGDTAWIWSLGNSSRTTPVASPAGDVLRGMIGTSMASPHVAGVVALMQSASVAAGHAPLTPALVKAVLRAKTKPFAIVPPVSQQVGTGIVDAPAAVAVAIAGVREEDLATPLINRAPLPSQGVAAGESALYRFTVPAGVRSLNLRSYGGTGDVSLYVARNVLPTTTSYLMSSARLGNAEAMVLSNPAAGTYYLRMVGVAAASNVTVLASY</sequence>
<dbReference type="PANTHER" id="PTHR43806:SF11">
    <property type="entry name" value="CEREVISIN-RELATED"/>
    <property type="match status" value="1"/>
</dbReference>
<dbReference type="PROSITE" id="PS00137">
    <property type="entry name" value="SUBTILASE_HIS"/>
    <property type="match status" value="1"/>
</dbReference>
<reference evidence="9 10" key="1">
    <citation type="submission" date="2023-07" db="EMBL/GenBank/DDBJ databases">
        <title>Sorghum-associated microbial communities from plants grown in Nebraska, USA.</title>
        <authorList>
            <person name="Schachtman D."/>
        </authorList>
    </citation>
    <scope>NUCLEOTIDE SEQUENCE [LARGE SCALE GENOMIC DNA]</scope>
    <source>
        <strain evidence="9 10">BE198</strain>
    </source>
</reference>
<dbReference type="PRINTS" id="PR00723">
    <property type="entry name" value="SUBTILISIN"/>
</dbReference>
<dbReference type="Pfam" id="PF00082">
    <property type="entry name" value="Peptidase_S8"/>
    <property type="match status" value="1"/>
</dbReference>
<evidence type="ECO:0000313" key="10">
    <source>
        <dbReference type="Proteomes" id="UP001251524"/>
    </source>
</evidence>
<evidence type="ECO:0000259" key="7">
    <source>
        <dbReference type="Pfam" id="PF00082"/>
    </source>
</evidence>
<proteinExistence type="inferred from homology"/>
<feature type="active site" description="Charge relay system" evidence="5">
    <location>
        <position position="265"/>
    </location>
</feature>
<feature type="active site" description="Charge relay system" evidence="5">
    <location>
        <position position="454"/>
    </location>
</feature>
<dbReference type="InterPro" id="IPR050131">
    <property type="entry name" value="Peptidase_S8_subtilisin-like"/>
</dbReference>
<dbReference type="CDD" id="cd07496">
    <property type="entry name" value="Peptidases_S8_13"/>
    <property type="match status" value="1"/>
</dbReference>
<dbReference type="InterPro" id="IPR034176">
    <property type="entry name" value="Peptidases_S8_13"/>
</dbReference>
<feature type="domain" description="Peptidase C-terminal archaeal/bacterial" evidence="8">
    <location>
        <begin position="548"/>
        <end position="614"/>
    </location>
</feature>
<comment type="similarity">
    <text evidence="1 5">Belongs to the peptidase S8 family.</text>
</comment>
<keyword evidence="6" id="KW-0732">Signal</keyword>
<dbReference type="Gene3D" id="3.40.50.200">
    <property type="entry name" value="Peptidase S8/S53 domain"/>
    <property type="match status" value="1"/>
</dbReference>
<keyword evidence="10" id="KW-1185">Reference proteome</keyword>
<dbReference type="SUPFAM" id="SSF52743">
    <property type="entry name" value="Subtilisin-like"/>
    <property type="match status" value="1"/>
</dbReference>
<dbReference type="Proteomes" id="UP001251524">
    <property type="component" value="Unassembled WGS sequence"/>
</dbReference>
<evidence type="ECO:0000256" key="5">
    <source>
        <dbReference type="PROSITE-ProRule" id="PRU01240"/>
    </source>
</evidence>
<evidence type="ECO:0000256" key="6">
    <source>
        <dbReference type="SAM" id="SignalP"/>
    </source>
</evidence>
<evidence type="ECO:0000256" key="4">
    <source>
        <dbReference type="ARBA" id="ARBA00022825"/>
    </source>
</evidence>
<dbReference type="InterPro" id="IPR000209">
    <property type="entry name" value="Peptidase_S8/S53_dom"/>
</dbReference>
<dbReference type="Gene3D" id="2.60.120.380">
    <property type="match status" value="1"/>
</dbReference>
<feature type="domain" description="Peptidase S8/S53" evidence="7">
    <location>
        <begin position="186"/>
        <end position="492"/>
    </location>
</feature>
<comment type="caution">
    <text evidence="9">The sequence shown here is derived from an EMBL/GenBank/DDBJ whole genome shotgun (WGS) entry which is preliminary data.</text>
</comment>
<protein>
    <submittedName>
        <fullName evidence="9">Serine protease</fullName>
        <ecNumber evidence="9">3.4.21.-</ecNumber>
    </submittedName>
</protein>
<dbReference type="InterPro" id="IPR023828">
    <property type="entry name" value="Peptidase_S8_Ser-AS"/>
</dbReference>
<dbReference type="PROSITE" id="PS00138">
    <property type="entry name" value="SUBTILASE_SER"/>
    <property type="match status" value="1"/>
</dbReference>
<evidence type="ECO:0000256" key="2">
    <source>
        <dbReference type="ARBA" id="ARBA00022670"/>
    </source>
</evidence>
<dbReference type="EMBL" id="JAVDVY010000004">
    <property type="protein sequence ID" value="MDR7136216.1"/>
    <property type="molecule type" value="Genomic_DNA"/>
</dbReference>
<dbReference type="InterPro" id="IPR022398">
    <property type="entry name" value="Peptidase_S8_His-AS"/>
</dbReference>
<gene>
    <name evidence="9" type="ORF">J2X06_003442</name>
</gene>
<feature type="chain" id="PRO_5045960567" evidence="6">
    <location>
        <begin position="23"/>
        <end position="630"/>
    </location>
</feature>
<evidence type="ECO:0000256" key="3">
    <source>
        <dbReference type="ARBA" id="ARBA00022801"/>
    </source>
</evidence>
<dbReference type="PANTHER" id="PTHR43806">
    <property type="entry name" value="PEPTIDASE S8"/>
    <property type="match status" value="1"/>
</dbReference>
<dbReference type="GO" id="GO:0008233">
    <property type="term" value="F:peptidase activity"/>
    <property type="evidence" value="ECO:0007669"/>
    <property type="project" value="UniProtKB-KW"/>
</dbReference>
<evidence type="ECO:0000256" key="1">
    <source>
        <dbReference type="ARBA" id="ARBA00011073"/>
    </source>
</evidence>
<organism evidence="9 10">
    <name type="scientific">Lysobacter niastensis</name>
    <dbReference type="NCBI Taxonomy" id="380629"/>
    <lineage>
        <taxon>Bacteria</taxon>
        <taxon>Pseudomonadati</taxon>
        <taxon>Pseudomonadota</taxon>
        <taxon>Gammaproteobacteria</taxon>
        <taxon>Lysobacterales</taxon>
        <taxon>Lysobacteraceae</taxon>
        <taxon>Lysobacter</taxon>
    </lineage>
</organism>
<keyword evidence="4 5" id="KW-0720">Serine protease</keyword>
<dbReference type="EC" id="3.4.21.-" evidence="9"/>
<evidence type="ECO:0000313" key="9">
    <source>
        <dbReference type="EMBL" id="MDR7136216.1"/>
    </source>
</evidence>
<name>A0ABU1WFD3_9GAMM</name>
<keyword evidence="3 5" id="KW-0378">Hydrolase</keyword>